<dbReference type="Pfam" id="PF07992">
    <property type="entry name" value="Pyr_redox_2"/>
    <property type="match status" value="1"/>
</dbReference>
<keyword evidence="2 5" id="KW-0274">FAD</keyword>
<sequence length="339" mass="37677">MNKTDVLIIGAGPTGLFCAHQLGIIGLTCEIVDNLDKAGGQCIELYPDKPIYDIPAIPECTGEELTNNLLQQIKPFNVNFHLNQRVEELKKVENRWHIKTNGNKEFDVASIVIAGGVGSFEPRKFPVKECEKFEGKTLFYSVKDKTIFKDKTISIFGGGDSALDWAIELSNSSKVNLIHRRDGFSGAESSVQKVKELNDQGKINLYTKYQMDSVSGENKINSVKIKNDDGEVKDIKSDFVLGFFGLIMQLGPILDWGLNIDKKKVEVNTENFETNINGIFAIGDICSYPGKLKLILSGFHEGALAARGCFKYAKPDEKLRFEFTTTSKAAHERLGIKND</sequence>
<comment type="subunit">
    <text evidence="5">Homodimer.</text>
</comment>
<dbReference type="GO" id="GO:0004324">
    <property type="term" value="F:ferredoxin-NADP+ reductase activity"/>
    <property type="evidence" value="ECO:0007669"/>
    <property type="project" value="UniProtKB-UniRule"/>
</dbReference>
<dbReference type="HAMAP" id="MF_01685">
    <property type="entry name" value="FENR2"/>
    <property type="match status" value="1"/>
</dbReference>
<feature type="binding site" evidence="5">
    <location>
        <position position="120"/>
    </location>
    <ligand>
        <name>FAD</name>
        <dbReference type="ChEBI" id="CHEBI:57692"/>
    </ligand>
</feature>
<comment type="similarity">
    <text evidence="5">Belongs to the ferredoxin--NADP reductase type 2 family.</text>
</comment>
<comment type="cofactor">
    <cofactor evidence="5">
        <name>FAD</name>
        <dbReference type="ChEBI" id="CHEBI:57692"/>
    </cofactor>
    <text evidence="5">Binds 1 FAD per subunit.</text>
</comment>
<dbReference type="GO" id="GO:0050661">
    <property type="term" value="F:NADP binding"/>
    <property type="evidence" value="ECO:0007669"/>
    <property type="project" value="UniProtKB-UniRule"/>
</dbReference>
<feature type="binding site" evidence="5">
    <location>
        <position position="14"/>
    </location>
    <ligand>
        <name>FAD</name>
        <dbReference type="ChEBI" id="CHEBI:57692"/>
    </ligand>
</feature>
<evidence type="ECO:0000256" key="1">
    <source>
        <dbReference type="ARBA" id="ARBA00022630"/>
    </source>
</evidence>
<dbReference type="GO" id="GO:0050660">
    <property type="term" value="F:flavin adenine dinucleotide binding"/>
    <property type="evidence" value="ECO:0007669"/>
    <property type="project" value="UniProtKB-UniRule"/>
</dbReference>
<dbReference type="Gene3D" id="3.50.50.60">
    <property type="entry name" value="FAD/NAD(P)-binding domain"/>
    <property type="match status" value="2"/>
</dbReference>
<feature type="binding site" evidence="5">
    <location>
        <position position="325"/>
    </location>
    <ligand>
        <name>FAD</name>
        <dbReference type="ChEBI" id="CHEBI:57692"/>
    </ligand>
</feature>
<dbReference type="PRINTS" id="PR00469">
    <property type="entry name" value="PNDRDTASEII"/>
</dbReference>
<feature type="binding site" evidence="5">
    <location>
        <position position="46"/>
    </location>
    <ligand>
        <name>FAD</name>
        <dbReference type="ChEBI" id="CHEBI:57692"/>
    </ligand>
</feature>
<protein>
    <recommendedName>
        <fullName evidence="5">Ferredoxin--NADP reductase</fullName>
        <shortName evidence="5">FNR</shortName>
        <shortName evidence="5">Fd-NADP(+) reductase</shortName>
        <ecNumber evidence="5">1.18.1.2</ecNumber>
    </recommendedName>
</protein>
<dbReference type="InterPro" id="IPR050097">
    <property type="entry name" value="Ferredoxin-NADP_redctase_2"/>
</dbReference>
<dbReference type="InterPro" id="IPR036188">
    <property type="entry name" value="FAD/NAD-bd_sf"/>
</dbReference>
<reference evidence="7" key="1">
    <citation type="journal article" date="2005" name="PLoS Biol.">
        <title>New insights into metabolic properties of marine bacteria encoding proteorhodopsins.</title>
        <authorList>
            <person name="Sabehi G."/>
            <person name="Loy A."/>
            <person name="Jung K.H."/>
            <person name="Partha R."/>
            <person name="Spudich J.L."/>
            <person name="Isaacson T."/>
            <person name="Hirschberg J."/>
            <person name="Wagner M."/>
            <person name="Beja O."/>
        </authorList>
    </citation>
    <scope>NUCLEOTIDE SEQUENCE</scope>
</reference>
<keyword evidence="3 5" id="KW-0521">NADP</keyword>
<evidence type="ECO:0000256" key="4">
    <source>
        <dbReference type="ARBA" id="ARBA00023002"/>
    </source>
</evidence>
<feature type="domain" description="FAD/NAD(P)-binding" evidence="6">
    <location>
        <begin position="5"/>
        <end position="291"/>
    </location>
</feature>
<feature type="binding site" evidence="5">
    <location>
        <position position="33"/>
    </location>
    <ligand>
        <name>FAD</name>
        <dbReference type="ChEBI" id="CHEBI:57692"/>
    </ligand>
</feature>
<dbReference type="AlphaFoldDB" id="Q4PJ80"/>
<evidence type="ECO:0000256" key="2">
    <source>
        <dbReference type="ARBA" id="ARBA00022827"/>
    </source>
</evidence>
<keyword evidence="1 5" id="KW-0285">Flavoprotein</keyword>
<feature type="binding site" evidence="5">
    <location>
        <position position="284"/>
    </location>
    <ligand>
        <name>FAD</name>
        <dbReference type="ChEBI" id="CHEBI:57692"/>
    </ligand>
</feature>
<organism evidence="7">
    <name type="scientific">uncultured bacterium eBACmed18B02</name>
    <dbReference type="NCBI Taxonomy" id="334275"/>
    <lineage>
        <taxon>Bacteria</taxon>
        <taxon>environmental samples</taxon>
    </lineage>
</organism>
<dbReference type="InterPro" id="IPR022890">
    <property type="entry name" value="Fd--NADP_Rdtase_type_2"/>
</dbReference>
<feature type="binding site" evidence="5">
    <location>
        <position position="86"/>
    </location>
    <ligand>
        <name>FAD</name>
        <dbReference type="ChEBI" id="CHEBI:57692"/>
    </ligand>
</feature>
<dbReference type="SUPFAM" id="SSF51905">
    <property type="entry name" value="FAD/NAD(P)-binding domain"/>
    <property type="match status" value="2"/>
</dbReference>
<proteinExistence type="inferred from homology"/>
<evidence type="ECO:0000259" key="6">
    <source>
        <dbReference type="Pfam" id="PF07992"/>
    </source>
</evidence>
<keyword evidence="4 5" id="KW-0560">Oxidoreductase</keyword>
<dbReference type="PANTHER" id="PTHR48105">
    <property type="entry name" value="THIOREDOXIN REDUCTASE 1-RELATED-RELATED"/>
    <property type="match status" value="1"/>
</dbReference>
<accession>Q4PJ80</accession>
<name>Q4PJ80_9BACT</name>
<comment type="catalytic activity">
    <reaction evidence="5">
        <text>2 reduced [2Fe-2S]-[ferredoxin] + NADP(+) + H(+) = 2 oxidized [2Fe-2S]-[ferredoxin] + NADPH</text>
        <dbReference type="Rhea" id="RHEA:20125"/>
        <dbReference type="Rhea" id="RHEA-COMP:10000"/>
        <dbReference type="Rhea" id="RHEA-COMP:10001"/>
        <dbReference type="ChEBI" id="CHEBI:15378"/>
        <dbReference type="ChEBI" id="CHEBI:33737"/>
        <dbReference type="ChEBI" id="CHEBI:33738"/>
        <dbReference type="ChEBI" id="CHEBI:57783"/>
        <dbReference type="ChEBI" id="CHEBI:58349"/>
        <dbReference type="EC" id="1.18.1.2"/>
    </reaction>
</comment>
<dbReference type="PRINTS" id="PR00368">
    <property type="entry name" value="FADPNR"/>
</dbReference>
<evidence type="ECO:0000256" key="3">
    <source>
        <dbReference type="ARBA" id="ARBA00022857"/>
    </source>
</evidence>
<dbReference type="EMBL" id="DQ088855">
    <property type="protein sequence ID" value="AAY82753.1"/>
    <property type="molecule type" value="Genomic_DNA"/>
</dbReference>
<dbReference type="EC" id="1.18.1.2" evidence="5"/>
<evidence type="ECO:0000313" key="7">
    <source>
        <dbReference type="EMBL" id="AAY82753.1"/>
    </source>
</evidence>
<dbReference type="InterPro" id="IPR023753">
    <property type="entry name" value="FAD/NAD-binding_dom"/>
</dbReference>
<feature type="binding site" evidence="5">
    <location>
        <position position="41"/>
    </location>
    <ligand>
        <name>FAD</name>
        <dbReference type="ChEBI" id="CHEBI:57692"/>
    </ligand>
</feature>
<evidence type="ECO:0000256" key="5">
    <source>
        <dbReference type="HAMAP-Rule" id="MF_01685"/>
    </source>
</evidence>